<evidence type="ECO:0000313" key="4">
    <source>
        <dbReference type="EMBL" id="BDS05483.1"/>
    </source>
</evidence>
<protein>
    <submittedName>
        <fullName evidence="4">RNA polymerase subunit sigma-24</fullName>
    </submittedName>
</protein>
<dbReference type="Gene3D" id="1.10.1740.10">
    <property type="match status" value="1"/>
</dbReference>
<evidence type="ECO:0000256" key="1">
    <source>
        <dbReference type="ARBA" id="ARBA00023015"/>
    </source>
</evidence>
<dbReference type="PANTHER" id="PTHR43133">
    <property type="entry name" value="RNA POLYMERASE ECF-TYPE SIGMA FACTO"/>
    <property type="match status" value="1"/>
</dbReference>
<evidence type="ECO:0000256" key="2">
    <source>
        <dbReference type="ARBA" id="ARBA00023082"/>
    </source>
</evidence>
<keyword evidence="1" id="KW-0805">Transcription regulation</keyword>
<gene>
    <name evidence="4" type="ORF">NT6N_05230</name>
</gene>
<proteinExistence type="predicted"/>
<reference evidence="4" key="1">
    <citation type="submission" date="2024-07" db="EMBL/GenBank/DDBJ databases">
        <title>Complete genome sequence of Verrucomicrobiaceae bacterium NT6N.</title>
        <authorList>
            <person name="Huang C."/>
            <person name="Takami H."/>
            <person name="Hamasaki K."/>
        </authorList>
    </citation>
    <scope>NUCLEOTIDE SEQUENCE</scope>
    <source>
        <strain evidence="4">NT6N</strain>
    </source>
</reference>
<dbReference type="SUPFAM" id="SSF88946">
    <property type="entry name" value="Sigma2 domain of RNA polymerase sigma factors"/>
    <property type="match status" value="1"/>
</dbReference>
<sequence length="249" mass="28562">MRGAYDNAQFNTTQWTLVGRMCGGSEAEARDALDVICSNYWPPLYAFSRRKGLAEEDAKDLVQGFFAALLSGEWLKSVDAKKGKLRTFLLTMLERYMSSEWRKHYAAKRGSGKQLISFENCQQEIWLPEDGNNVSSEAWYDRQWALLMISRCFDKLRSQYAERGLVEKFDGLKSFLEWNDDSQSQDDYGNIADQLGMSAGAVKVAVFRLRQQFRKILVTEVTETLPTKDPDDVQQELRYLLSAIGNEMN</sequence>
<accession>A0AAT9FHN0</accession>
<keyword evidence="3" id="KW-0804">Transcription</keyword>
<dbReference type="InterPro" id="IPR013325">
    <property type="entry name" value="RNA_pol_sigma_r2"/>
</dbReference>
<dbReference type="GO" id="GO:0016987">
    <property type="term" value="F:sigma factor activity"/>
    <property type="evidence" value="ECO:0007669"/>
    <property type="project" value="UniProtKB-KW"/>
</dbReference>
<name>A0AAT9FHN0_9BACT</name>
<dbReference type="EMBL" id="AP026866">
    <property type="protein sequence ID" value="BDS05483.1"/>
    <property type="molecule type" value="Genomic_DNA"/>
</dbReference>
<dbReference type="InterPro" id="IPR039425">
    <property type="entry name" value="RNA_pol_sigma-70-like"/>
</dbReference>
<dbReference type="PANTHER" id="PTHR43133:SF51">
    <property type="entry name" value="RNA POLYMERASE SIGMA FACTOR"/>
    <property type="match status" value="1"/>
</dbReference>
<organism evidence="4">
    <name type="scientific">Oceaniferula spumae</name>
    <dbReference type="NCBI Taxonomy" id="2979115"/>
    <lineage>
        <taxon>Bacteria</taxon>
        <taxon>Pseudomonadati</taxon>
        <taxon>Verrucomicrobiota</taxon>
        <taxon>Verrucomicrobiia</taxon>
        <taxon>Verrucomicrobiales</taxon>
        <taxon>Verrucomicrobiaceae</taxon>
        <taxon>Oceaniferula</taxon>
    </lineage>
</organism>
<dbReference type="AlphaFoldDB" id="A0AAT9FHN0"/>
<evidence type="ECO:0000256" key="3">
    <source>
        <dbReference type="ARBA" id="ARBA00023163"/>
    </source>
</evidence>
<dbReference type="GO" id="GO:0006352">
    <property type="term" value="P:DNA-templated transcription initiation"/>
    <property type="evidence" value="ECO:0007669"/>
    <property type="project" value="InterPro"/>
</dbReference>
<keyword evidence="2" id="KW-0731">Sigma factor</keyword>
<dbReference type="KEGG" id="osu:NT6N_05230"/>